<feature type="region of interest" description="Disordered" evidence="1">
    <location>
        <begin position="116"/>
        <end position="154"/>
    </location>
</feature>
<protein>
    <submittedName>
        <fullName evidence="2">Uncharacterized protein</fullName>
    </submittedName>
</protein>
<organism evidence="2 3">
    <name type="scientific">Albula glossodonta</name>
    <name type="common">roundjaw bonefish</name>
    <dbReference type="NCBI Taxonomy" id="121402"/>
    <lineage>
        <taxon>Eukaryota</taxon>
        <taxon>Metazoa</taxon>
        <taxon>Chordata</taxon>
        <taxon>Craniata</taxon>
        <taxon>Vertebrata</taxon>
        <taxon>Euteleostomi</taxon>
        <taxon>Actinopterygii</taxon>
        <taxon>Neopterygii</taxon>
        <taxon>Teleostei</taxon>
        <taxon>Albuliformes</taxon>
        <taxon>Albulidae</taxon>
        <taxon>Albula</taxon>
    </lineage>
</organism>
<evidence type="ECO:0000313" key="3">
    <source>
        <dbReference type="Proteomes" id="UP000824540"/>
    </source>
</evidence>
<comment type="caution">
    <text evidence="2">The sequence shown here is derived from an EMBL/GenBank/DDBJ whole genome shotgun (WGS) entry which is preliminary data.</text>
</comment>
<dbReference type="AlphaFoldDB" id="A0A8T2PLH8"/>
<keyword evidence="3" id="KW-1185">Reference proteome</keyword>
<reference evidence="2" key="1">
    <citation type="thesis" date="2021" institute="BYU ScholarsArchive" country="Provo, UT, USA">
        <title>Applications of and Algorithms for Genome Assembly and Genomic Analyses with an Emphasis on Marine Teleosts.</title>
        <authorList>
            <person name="Pickett B.D."/>
        </authorList>
    </citation>
    <scope>NUCLEOTIDE SEQUENCE</scope>
    <source>
        <strain evidence="2">HI-2016</strain>
    </source>
</reference>
<evidence type="ECO:0000256" key="1">
    <source>
        <dbReference type="SAM" id="MobiDB-lite"/>
    </source>
</evidence>
<feature type="compositionally biased region" description="Polar residues" evidence="1">
    <location>
        <begin position="116"/>
        <end position="128"/>
    </location>
</feature>
<gene>
    <name evidence="2" type="ORF">JZ751_026350</name>
</gene>
<proteinExistence type="predicted"/>
<dbReference type="OrthoDB" id="7442607at2759"/>
<sequence>MVLHPPLMPTLEPSLTSCISSSSPAQAALYSSFPSYPLRLCQDPRSSFPIPLRHMYGQHRHGHAHGQSSFLEIGGRSSSPQLLSQQVTLLADALEDSAVLLGTTHKLLTRIGTEQSLNTPSARSSSPKLFTRKALGSSKLRATGQASPPWKEDDSRCLPFSVLGAAVPRRRTDKK</sequence>
<name>A0A8T2PLH8_9TELE</name>
<dbReference type="EMBL" id="JAFBMS010000008">
    <property type="protein sequence ID" value="KAG9349997.1"/>
    <property type="molecule type" value="Genomic_DNA"/>
</dbReference>
<accession>A0A8T2PLH8</accession>
<dbReference type="Proteomes" id="UP000824540">
    <property type="component" value="Unassembled WGS sequence"/>
</dbReference>
<evidence type="ECO:0000313" key="2">
    <source>
        <dbReference type="EMBL" id="KAG9349997.1"/>
    </source>
</evidence>